<keyword evidence="5 6" id="KW-0472">Membrane</keyword>
<feature type="transmembrane region" description="Helical" evidence="6">
    <location>
        <begin position="378"/>
        <end position="397"/>
    </location>
</feature>
<dbReference type="RefSeq" id="WP_189123476.1">
    <property type="nucleotide sequence ID" value="NZ_BMNH01000003.1"/>
</dbReference>
<comment type="caution">
    <text evidence="7">The sequence shown here is derived from an EMBL/GenBank/DDBJ whole genome shotgun (WGS) entry which is preliminary data.</text>
</comment>
<sequence>MARPPAVRSTETVVLHTLVSRAIRLILAMATGVLIARTLQPEGRGVYAVIATAAGAAIVVGHLSVEKSQIAWWSDRSRHQALVTNGLVLGLVLGAVSALGALALAAAGGAPGGFALWALALAVVPLGAAAINLDGILTLRSRMEFVNRTILLAALAQCLPLLFLAAIGQVTVASVIICWAISTALPFVRGLRGLRPSPRHWDRALVRCQLALSAKYHVGWVALYFLVSIDILLLNALDSAAAVGIYTVAVTVMALARIPGETITQVVLPQQAGGHVSDASQVTARALRINLFVSSALVGLLAAASPWLIPLVYGPSFAGSVAPLLALAPGTIALMVVRPLEQYLVRLDRPITMTAIAVSALTVNVLLNLVMIPRWGAVGAAVASTVAYVLMAFLEIVRFTRSTGLPVRELIPGTADLRSVLRPLTARRAVGTAARTARAGRPG</sequence>
<feature type="transmembrane region" description="Helical" evidence="6">
    <location>
        <begin position="114"/>
        <end position="133"/>
    </location>
</feature>
<feature type="transmembrane region" description="Helical" evidence="6">
    <location>
        <begin position="45"/>
        <end position="65"/>
    </location>
</feature>
<name>A0A917YV28_9ACTN</name>
<dbReference type="AlphaFoldDB" id="A0A917YV28"/>
<keyword evidence="8" id="KW-1185">Reference proteome</keyword>
<reference evidence="7" key="1">
    <citation type="journal article" date="2014" name="Int. J. Syst. Evol. Microbiol.">
        <title>Complete genome sequence of Corynebacterium casei LMG S-19264T (=DSM 44701T), isolated from a smear-ripened cheese.</title>
        <authorList>
            <consortium name="US DOE Joint Genome Institute (JGI-PGF)"/>
            <person name="Walter F."/>
            <person name="Albersmeier A."/>
            <person name="Kalinowski J."/>
            <person name="Ruckert C."/>
        </authorList>
    </citation>
    <scope>NUCLEOTIDE SEQUENCE</scope>
    <source>
        <strain evidence="7">CGMCC 4.7368</strain>
    </source>
</reference>
<evidence type="ECO:0000256" key="5">
    <source>
        <dbReference type="ARBA" id="ARBA00023136"/>
    </source>
</evidence>
<evidence type="ECO:0000256" key="2">
    <source>
        <dbReference type="ARBA" id="ARBA00022475"/>
    </source>
</evidence>
<feature type="transmembrane region" description="Helical" evidence="6">
    <location>
        <begin position="145"/>
        <end position="166"/>
    </location>
</feature>
<evidence type="ECO:0000256" key="6">
    <source>
        <dbReference type="SAM" id="Phobius"/>
    </source>
</evidence>
<feature type="transmembrane region" description="Helical" evidence="6">
    <location>
        <begin position="86"/>
        <end position="108"/>
    </location>
</feature>
<feature type="transmembrane region" description="Helical" evidence="6">
    <location>
        <begin position="172"/>
        <end position="191"/>
    </location>
</feature>
<evidence type="ECO:0000256" key="1">
    <source>
        <dbReference type="ARBA" id="ARBA00004651"/>
    </source>
</evidence>
<keyword evidence="2" id="KW-1003">Cell membrane</keyword>
<feature type="transmembrane region" description="Helical" evidence="6">
    <location>
        <begin position="352"/>
        <end position="372"/>
    </location>
</feature>
<evidence type="ECO:0008006" key="9">
    <source>
        <dbReference type="Google" id="ProtNLM"/>
    </source>
</evidence>
<reference evidence="7" key="2">
    <citation type="submission" date="2020-09" db="EMBL/GenBank/DDBJ databases">
        <authorList>
            <person name="Sun Q."/>
            <person name="Zhou Y."/>
        </authorList>
    </citation>
    <scope>NUCLEOTIDE SEQUENCE</scope>
    <source>
        <strain evidence="7">CGMCC 4.7368</strain>
    </source>
</reference>
<proteinExistence type="predicted"/>
<dbReference type="PANTHER" id="PTHR30250:SF11">
    <property type="entry name" value="O-ANTIGEN TRANSPORTER-RELATED"/>
    <property type="match status" value="1"/>
</dbReference>
<dbReference type="EMBL" id="BMNH01000003">
    <property type="protein sequence ID" value="GGO65559.1"/>
    <property type="molecule type" value="Genomic_DNA"/>
</dbReference>
<feature type="transmembrane region" description="Helical" evidence="6">
    <location>
        <begin position="321"/>
        <end position="340"/>
    </location>
</feature>
<evidence type="ECO:0000256" key="3">
    <source>
        <dbReference type="ARBA" id="ARBA00022692"/>
    </source>
</evidence>
<protein>
    <recommendedName>
        <fullName evidence="9">Polysaccharide biosynthesis protein C-terminal domain-containing protein</fullName>
    </recommendedName>
</protein>
<gene>
    <name evidence="7" type="ORF">GCM10012289_17530</name>
</gene>
<feature type="transmembrane region" description="Helical" evidence="6">
    <location>
        <begin position="212"/>
        <end position="234"/>
    </location>
</feature>
<keyword evidence="4 6" id="KW-1133">Transmembrane helix</keyword>
<organism evidence="7 8">
    <name type="scientific">Nonomuraea cavernae</name>
    <dbReference type="NCBI Taxonomy" id="2045107"/>
    <lineage>
        <taxon>Bacteria</taxon>
        <taxon>Bacillati</taxon>
        <taxon>Actinomycetota</taxon>
        <taxon>Actinomycetes</taxon>
        <taxon>Streptosporangiales</taxon>
        <taxon>Streptosporangiaceae</taxon>
        <taxon>Nonomuraea</taxon>
    </lineage>
</organism>
<dbReference type="PANTHER" id="PTHR30250">
    <property type="entry name" value="PST FAMILY PREDICTED COLANIC ACID TRANSPORTER"/>
    <property type="match status" value="1"/>
</dbReference>
<comment type="subcellular location">
    <subcellularLocation>
        <location evidence="1">Cell membrane</location>
        <topology evidence="1">Multi-pass membrane protein</topology>
    </subcellularLocation>
</comment>
<feature type="transmembrane region" description="Helical" evidence="6">
    <location>
        <begin position="289"/>
        <end position="309"/>
    </location>
</feature>
<dbReference type="GO" id="GO:0005886">
    <property type="term" value="C:plasma membrane"/>
    <property type="evidence" value="ECO:0007669"/>
    <property type="project" value="UniProtKB-SubCell"/>
</dbReference>
<evidence type="ECO:0000313" key="7">
    <source>
        <dbReference type="EMBL" id="GGO65559.1"/>
    </source>
</evidence>
<feature type="transmembrane region" description="Helical" evidence="6">
    <location>
        <begin position="21"/>
        <end position="39"/>
    </location>
</feature>
<feature type="transmembrane region" description="Helical" evidence="6">
    <location>
        <begin position="240"/>
        <end position="258"/>
    </location>
</feature>
<accession>A0A917YV28</accession>
<keyword evidence="3 6" id="KW-0812">Transmembrane</keyword>
<evidence type="ECO:0000256" key="4">
    <source>
        <dbReference type="ARBA" id="ARBA00022989"/>
    </source>
</evidence>
<dbReference type="Proteomes" id="UP000646523">
    <property type="component" value="Unassembled WGS sequence"/>
</dbReference>
<dbReference type="InterPro" id="IPR050833">
    <property type="entry name" value="Poly_Biosynth_Transport"/>
</dbReference>
<evidence type="ECO:0000313" key="8">
    <source>
        <dbReference type="Proteomes" id="UP000646523"/>
    </source>
</evidence>